<protein>
    <submittedName>
        <fullName evidence="12">Ku70/Ku80 beta-barrel domain</fullName>
    </submittedName>
</protein>
<keyword evidence="2" id="KW-0547">Nucleotide-binding</keyword>
<dbReference type="GO" id="GO:0016787">
    <property type="term" value="F:hydrolase activity"/>
    <property type="evidence" value="ECO:0007669"/>
    <property type="project" value="UniProtKB-KW"/>
</dbReference>
<dbReference type="Gene3D" id="2.40.290.10">
    <property type="match status" value="1"/>
</dbReference>
<dbReference type="PANTHER" id="PTHR12604">
    <property type="entry name" value="KU AUTOANTIGEN DNA HELICASE"/>
    <property type="match status" value="1"/>
</dbReference>
<comment type="caution">
    <text evidence="12">The sequence shown here is derived from an EMBL/GenBank/DDBJ whole genome shotgun (WGS) entry which is preliminary data.</text>
</comment>
<dbReference type="SUPFAM" id="SSF100939">
    <property type="entry name" value="SPOC domain-like"/>
    <property type="match status" value="1"/>
</dbReference>
<dbReference type="EMBL" id="JASPKY010000171">
    <property type="protein sequence ID" value="KAK9728286.1"/>
    <property type="molecule type" value="Genomic_DNA"/>
</dbReference>
<keyword evidence="4" id="KW-0378">Hydrolase</keyword>
<organism evidence="12 13">
    <name type="scientific">Popillia japonica</name>
    <name type="common">Japanese beetle</name>
    <dbReference type="NCBI Taxonomy" id="7064"/>
    <lineage>
        <taxon>Eukaryota</taxon>
        <taxon>Metazoa</taxon>
        <taxon>Ecdysozoa</taxon>
        <taxon>Arthropoda</taxon>
        <taxon>Hexapoda</taxon>
        <taxon>Insecta</taxon>
        <taxon>Pterygota</taxon>
        <taxon>Neoptera</taxon>
        <taxon>Endopterygota</taxon>
        <taxon>Coleoptera</taxon>
        <taxon>Polyphaga</taxon>
        <taxon>Scarabaeiformia</taxon>
        <taxon>Scarabaeidae</taxon>
        <taxon>Rutelinae</taxon>
        <taxon>Popillia</taxon>
    </lineage>
</organism>
<dbReference type="InterPro" id="IPR036465">
    <property type="entry name" value="vWFA_dom_sf"/>
</dbReference>
<dbReference type="GO" id="GO:0005524">
    <property type="term" value="F:ATP binding"/>
    <property type="evidence" value="ECO:0007669"/>
    <property type="project" value="UniProtKB-KW"/>
</dbReference>
<keyword evidence="6" id="KW-0067">ATP-binding</keyword>
<evidence type="ECO:0000313" key="13">
    <source>
        <dbReference type="Proteomes" id="UP001458880"/>
    </source>
</evidence>
<evidence type="ECO:0000256" key="5">
    <source>
        <dbReference type="ARBA" id="ARBA00022806"/>
    </source>
</evidence>
<keyword evidence="13" id="KW-1185">Reference proteome</keyword>
<evidence type="ECO:0000256" key="4">
    <source>
        <dbReference type="ARBA" id="ARBA00022801"/>
    </source>
</evidence>
<dbReference type="InterPro" id="IPR016194">
    <property type="entry name" value="SPOC-like_C_dom_sf"/>
</dbReference>
<evidence type="ECO:0000256" key="8">
    <source>
        <dbReference type="ARBA" id="ARBA00023172"/>
    </source>
</evidence>
<evidence type="ECO:0000313" key="12">
    <source>
        <dbReference type="EMBL" id="KAK9728286.1"/>
    </source>
</evidence>
<dbReference type="GO" id="GO:0006310">
    <property type="term" value="P:DNA recombination"/>
    <property type="evidence" value="ECO:0007669"/>
    <property type="project" value="UniProtKB-KW"/>
</dbReference>
<dbReference type="Gene3D" id="3.40.50.410">
    <property type="entry name" value="von Willebrand factor, type A domain"/>
    <property type="match status" value="1"/>
</dbReference>
<reference evidence="12 13" key="1">
    <citation type="journal article" date="2024" name="BMC Genomics">
        <title>De novo assembly and annotation of Popillia japonica's genome with initial clues to its potential as an invasive pest.</title>
        <authorList>
            <person name="Cucini C."/>
            <person name="Boschi S."/>
            <person name="Funari R."/>
            <person name="Cardaioli E."/>
            <person name="Iannotti N."/>
            <person name="Marturano G."/>
            <person name="Paoli F."/>
            <person name="Bruttini M."/>
            <person name="Carapelli A."/>
            <person name="Frati F."/>
            <person name="Nardi F."/>
        </authorList>
    </citation>
    <scope>NUCLEOTIDE SEQUENCE [LARGE SCALE GENOMIC DNA]</scope>
    <source>
        <strain evidence="12">DMR45628</strain>
    </source>
</reference>
<keyword evidence="5" id="KW-0347">Helicase</keyword>
<dbReference type="SMART" id="SM00559">
    <property type="entry name" value="Ku78"/>
    <property type="match status" value="1"/>
</dbReference>
<gene>
    <name evidence="12" type="ORF">QE152_g18055</name>
</gene>
<dbReference type="SUPFAM" id="SSF53300">
    <property type="entry name" value="vWA-like"/>
    <property type="match status" value="1"/>
</dbReference>
<dbReference type="GO" id="GO:0042162">
    <property type="term" value="F:telomeric DNA binding"/>
    <property type="evidence" value="ECO:0007669"/>
    <property type="project" value="TreeGrafter"/>
</dbReference>
<keyword evidence="7" id="KW-0238">DNA-binding</keyword>
<evidence type="ECO:0000256" key="3">
    <source>
        <dbReference type="ARBA" id="ARBA00022763"/>
    </source>
</evidence>
<feature type="domain" description="Ku" evidence="11">
    <location>
        <begin position="275"/>
        <end position="411"/>
    </location>
</feature>
<evidence type="ECO:0000256" key="1">
    <source>
        <dbReference type="ARBA" id="ARBA00004123"/>
    </source>
</evidence>
<dbReference type="Proteomes" id="UP001458880">
    <property type="component" value="Unassembled WGS sequence"/>
</dbReference>
<comment type="subcellular location">
    <subcellularLocation>
        <location evidence="1">Nucleus</location>
    </subcellularLocation>
</comment>
<proteinExistence type="predicted"/>
<sequence>MAPRKKYKSTVIVFDVNSKADFKQKAIQCYRHICGERYFDDNLDSSQLILINTTETNNKKNDDDPTKYSNIVVATGMVAYDLSNVKHIEDASPADGNWLEGIEVAVDELLSSSESSLSDNFQLIVLSDLSTKLNMRKEDVKKAVKDIRRNLSDIDAYIYFLGPEIPVQKMLRSKKDVYDWVQNLDVQAESSNVQVAVQILEECNGVICDLDMGLDLVQSYTNGKRGYPFTEPLKFDDLEIVTACIKLLDCQSLLSLRRDKEGFMEKVYVQAEDHSKQVDLSNVTRGIALHNKLVIIPQDVNKGVKDYSRFFKLFGFTDKSNVPDDYLMATSTSIVMPYDTKDPEIGAVNYIIKACLKLERYGIALRAYMKNTRPKLYCLIPKEDPLCFYAVELPYAEDIHILYETTDCDTIKFKPEAYGDYENVEGLKDDIYAYLDSIPIEGKVKLHPSLRQNVNKRRVVSNLLRKIKDEELENVELPLGELRINYPEDLYDNINQKWFPKGGVAIDEDDAF</sequence>
<dbReference type="AlphaFoldDB" id="A0AAW1L5S4"/>
<evidence type="ECO:0000256" key="10">
    <source>
        <dbReference type="ARBA" id="ARBA00023242"/>
    </source>
</evidence>
<dbReference type="GO" id="GO:0004386">
    <property type="term" value="F:helicase activity"/>
    <property type="evidence" value="ECO:0007669"/>
    <property type="project" value="UniProtKB-KW"/>
</dbReference>
<dbReference type="PANTHER" id="PTHR12604:SF4">
    <property type="entry name" value="X-RAY REPAIR CROSS-COMPLEMENTING PROTEIN 5"/>
    <property type="match status" value="1"/>
</dbReference>
<evidence type="ECO:0000256" key="7">
    <source>
        <dbReference type="ARBA" id="ARBA00023125"/>
    </source>
</evidence>
<keyword evidence="9" id="KW-0234">DNA repair</keyword>
<accession>A0AAW1L5S4</accession>
<dbReference type="GO" id="GO:0000723">
    <property type="term" value="P:telomere maintenance"/>
    <property type="evidence" value="ECO:0007669"/>
    <property type="project" value="TreeGrafter"/>
</dbReference>
<keyword evidence="10" id="KW-0539">Nucleus</keyword>
<keyword evidence="8" id="KW-0233">DNA recombination</keyword>
<dbReference type="Pfam" id="PF02735">
    <property type="entry name" value="Ku"/>
    <property type="match status" value="1"/>
</dbReference>
<dbReference type="InterPro" id="IPR006164">
    <property type="entry name" value="DNA_bd_Ku70/Ku80"/>
</dbReference>
<keyword evidence="3" id="KW-0227">DNA damage</keyword>
<evidence type="ECO:0000256" key="6">
    <source>
        <dbReference type="ARBA" id="ARBA00022840"/>
    </source>
</evidence>
<evidence type="ECO:0000259" key="11">
    <source>
        <dbReference type="SMART" id="SM00559"/>
    </source>
</evidence>
<name>A0AAW1L5S4_POPJA</name>
<dbReference type="GO" id="GO:0043564">
    <property type="term" value="C:Ku70:Ku80 complex"/>
    <property type="evidence" value="ECO:0007669"/>
    <property type="project" value="TreeGrafter"/>
</dbReference>
<evidence type="ECO:0000256" key="9">
    <source>
        <dbReference type="ARBA" id="ARBA00023204"/>
    </source>
</evidence>
<dbReference type="GO" id="GO:0003690">
    <property type="term" value="F:double-stranded DNA binding"/>
    <property type="evidence" value="ECO:0007669"/>
    <property type="project" value="TreeGrafter"/>
</dbReference>
<evidence type="ECO:0000256" key="2">
    <source>
        <dbReference type="ARBA" id="ARBA00022741"/>
    </source>
</evidence>
<dbReference type="GO" id="GO:0006303">
    <property type="term" value="P:double-strand break repair via nonhomologous end joining"/>
    <property type="evidence" value="ECO:0007669"/>
    <property type="project" value="InterPro"/>
</dbReference>